<name>A0A183MB55_9TREM</name>
<dbReference type="EMBL" id="UZAI01009537">
    <property type="protein sequence ID" value="VDP04841.1"/>
    <property type="molecule type" value="Genomic_DNA"/>
</dbReference>
<accession>A0A183MB55</accession>
<proteinExistence type="predicted"/>
<organism evidence="1 2">
    <name type="scientific">Schistosoma margrebowiei</name>
    <dbReference type="NCBI Taxonomy" id="48269"/>
    <lineage>
        <taxon>Eukaryota</taxon>
        <taxon>Metazoa</taxon>
        <taxon>Spiralia</taxon>
        <taxon>Lophotrochozoa</taxon>
        <taxon>Platyhelminthes</taxon>
        <taxon>Trematoda</taxon>
        <taxon>Digenea</taxon>
        <taxon>Strigeidida</taxon>
        <taxon>Schistosomatoidea</taxon>
        <taxon>Schistosomatidae</taxon>
        <taxon>Schistosoma</taxon>
    </lineage>
</organism>
<evidence type="ECO:0000313" key="2">
    <source>
        <dbReference type="Proteomes" id="UP000277204"/>
    </source>
</evidence>
<reference evidence="1 2" key="1">
    <citation type="submission" date="2018-11" db="EMBL/GenBank/DDBJ databases">
        <authorList>
            <consortium name="Pathogen Informatics"/>
        </authorList>
    </citation>
    <scope>NUCLEOTIDE SEQUENCE [LARGE SCALE GENOMIC DNA]</scope>
    <source>
        <strain evidence="1 2">Zambia</strain>
    </source>
</reference>
<dbReference type="Proteomes" id="UP000277204">
    <property type="component" value="Unassembled WGS sequence"/>
</dbReference>
<protein>
    <submittedName>
        <fullName evidence="1">Uncharacterized protein</fullName>
    </submittedName>
</protein>
<dbReference type="AlphaFoldDB" id="A0A183MB55"/>
<keyword evidence="2" id="KW-1185">Reference proteome</keyword>
<gene>
    <name evidence="1" type="ORF">SMRZ_LOCUS13280</name>
</gene>
<evidence type="ECO:0000313" key="1">
    <source>
        <dbReference type="EMBL" id="VDP04841.1"/>
    </source>
</evidence>
<sequence>MLETRRISQIATKMRRYNLAVLVINETHYTQTEQKMIDLGKMLLYSGHEEVNTLHIQRVALMLSKEARKALTRWKSHGSRIIKA</sequence>